<name>A0A0P1G3Q1_9RHOB</name>
<evidence type="ECO:0000313" key="6">
    <source>
        <dbReference type="Proteomes" id="UP000054935"/>
    </source>
</evidence>
<dbReference type="SUPFAM" id="SSF116734">
    <property type="entry name" value="DNA methylase specificity domain"/>
    <property type="match status" value="2"/>
</dbReference>
<evidence type="ECO:0000256" key="1">
    <source>
        <dbReference type="ARBA" id="ARBA00010923"/>
    </source>
</evidence>
<dbReference type="AlphaFoldDB" id="A0A0P1G3Q1"/>
<feature type="domain" description="Type I restriction modification DNA specificity" evidence="4">
    <location>
        <begin position="7"/>
        <end position="182"/>
    </location>
</feature>
<dbReference type="GO" id="GO:0009307">
    <property type="term" value="P:DNA restriction-modification system"/>
    <property type="evidence" value="ECO:0007669"/>
    <property type="project" value="UniProtKB-KW"/>
</dbReference>
<dbReference type="PANTHER" id="PTHR30408">
    <property type="entry name" value="TYPE-1 RESTRICTION ENZYME ECOKI SPECIFICITY PROTEIN"/>
    <property type="match status" value="1"/>
</dbReference>
<dbReference type="Pfam" id="PF01420">
    <property type="entry name" value="Methylase_S"/>
    <property type="match status" value="1"/>
</dbReference>
<dbReference type="GO" id="GO:0003677">
    <property type="term" value="F:DNA binding"/>
    <property type="evidence" value="ECO:0007669"/>
    <property type="project" value="UniProtKB-KW"/>
</dbReference>
<evidence type="ECO:0000313" key="5">
    <source>
        <dbReference type="EMBL" id="CUH76287.1"/>
    </source>
</evidence>
<dbReference type="EMBL" id="CYSE01000001">
    <property type="protein sequence ID" value="CUH76287.1"/>
    <property type="molecule type" value="Genomic_DNA"/>
</dbReference>
<keyword evidence="2" id="KW-0680">Restriction system</keyword>
<sequence length="381" mass="42363">MSWPLAALDSISEVVRGVTFSKADAESDPRKGLLPVLRAGNIAETLNVETDLVYVDQDRISEKQRLRPKDIVVCTSSGSASVLGKSAMLRQEWQGSFGAFLATVRTDPRRADPDFVGHYLRSPRFRAWASNSAGIGIKNIRASDFKKVEIPLPPLEEQKRIAGILDQAAELCRLRTRALDKLNTLGQAIFHEMFGPLKGHKSAEDVRLARDNAELVVSKLGDQILLQRGYDIVKKDVRPGTVPVISSGGTSYHHDTAMAEGPGVIMGRKGSVGTVHFCNSDYWPHDTTLFVKDFKGNRPRFVYEFLRQFDLQQYEASAANPSLNRNNLHPLFVGWPSVGLQMNFEDRVAEAERASRPSQVQAEHLDALFASLQHRAFRGEL</sequence>
<dbReference type="STRING" id="441103.TRN7648_00875"/>
<dbReference type="CDD" id="cd17252">
    <property type="entry name" value="RMtype1_S_EcoKI-TRD1-CR1_like"/>
    <property type="match status" value="1"/>
</dbReference>
<evidence type="ECO:0000256" key="3">
    <source>
        <dbReference type="ARBA" id="ARBA00023125"/>
    </source>
</evidence>
<dbReference type="Proteomes" id="UP000054935">
    <property type="component" value="Unassembled WGS sequence"/>
</dbReference>
<proteinExistence type="inferred from homology"/>
<dbReference type="PANTHER" id="PTHR30408:SF12">
    <property type="entry name" value="TYPE I RESTRICTION ENZYME MJAVIII SPECIFICITY SUBUNIT"/>
    <property type="match status" value="1"/>
</dbReference>
<evidence type="ECO:0000259" key="4">
    <source>
        <dbReference type="Pfam" id="PF01420"/>
    </source>
</evidence>
<dbReference type="RefSeq" id="WP_058246379.1">
    <property type="nucleotide sequence ID" value="NZ_CYSE01000001.1"/>
</dbReference>
<comment type="similarity">
    <text evidence="1">Belongs to the type-I restriction system S methylase family.</text>
</comment>
<keyword evidence="3" id="KW-0238">DNA-binding</keyword>
<evidence type="ECO:0000256" key="2">
    <source>
        <dbReference type="ARBA" id="ARBA00022747"/>
    </source>
</evidence>
<dbReference type="InterPro" id="IPR000055">
    <property type="entry name" value="Restrct_endonuc_typeI_TRD"/>
</dbReference>
<dbReference type="InterPro" id="IPR044946">
    <property type="entry name" value="Restrct_endonuc_typeI_TRD_sf"/>
</dbReference>
<reference evidence="5 6" key="1">
    <citation type="submission" date="2015-09" db="EMBL/GenBank/DDBJ databases">
        <authorList>
            <consortium name="Swine Surveillance"/>
        </authorList>
    </citation>
    <scope>NUCLEOTIDE SEQUENCE [LARGE SCALE GENOMIC DNA]</scope>
    <source>
        <strain evidence="5 6">CECT 7648</strain>
    </source>
</reference>
<gene>
    <name evidence="5" type="primary">hsdS_1</name>
    <name evidence="5" type="ORF">TRN7648_00875</name>
</gene>
<keyword evidence="6" id="KW-1185">Reference proteome</keyword>
<dbReference type="InterPro" id="IPR052021">
    <property type="entry name" value="Type-I_RS_S_subunit"/>
</dbReference>
<protein>
    <submittedName>
        <fullName evidence="5">Type I restriction enzyme EcoKI specificity protein</fullName>
    </submittedName>
</protein>
<accession>A0A0P1G3Q1</accession>
<dbReference type="CDD" id="cd17267">
    <property type="entry name" value="RMtype1_S_EcoAO83I-TRD1-CR1_like"/>
    <property type="match status" value="1"/>
</dbReference>
<organism evidence="5 6">
    <name type="scientific">Tropicibacter naphthalenivorans</name>
    <dbReference type="NCBI Taxonomy" id="441103"/>
    <lineage>
        <taxon>Bacteria</taxon>
        <taxon>Pseudomonadati</taxon>
        <taxon>Pseudomonadota</taxon>
        <taxon>Alphaproteobacteria</taxon>
        <taxon>Rhodobacterales</taxon>
        <taxon>Roseobacteraceae</taxon>
        <taxon>Tropicibacter</taxon>
    </lineage>
</organism>
<dbReference type="Gene3D" id="3.90.220.20">
    <property type="entry name" value="DNA methylase specificity domains"/>
    <property type="match status" value="2"/>
</dbReference>